<name>C6Q163_9CLOT</name>
<organism evidence="3 4">
    <name type="scientific">Clostridium carboxidivorans P7</name>
    <dbReference type="NCBI Taxonomy" id="536227"/>
    <lineage>
        <taxon>Bacteria</taxon>
        <taxon>Bacillati</taxon>
        <taxon>Bacillota</taxon>
        <taxon>Clostridia</taxon>
        <taxon>Eubacteriales</taxon>
        <taxon>Clostridiaceae</taxon>
        <taxon>Clostridium</taxon>
    </lineage>
</organism>
<feature type="domain" description="Prolow-density lipoprotein receptor-related protein 1-like beta-propeller" evidence="2">
    <location>
        <begin position="131"/>
        <end position="420"/>
    </location>
</feature>
<dbReference type="EMBL" id="ACVI01000131">
    <property type="protein sequence ID" value="EET84763.1"/>
    <property type="molecule type" value="Genomic_DNA"/>
</dbReference>
<dbReference type="InterPro" id="IPR053369">
    <property type="entry name" value="SrfA-induced_signal"/>
</dbReference>
<sequence length="527" mass="59682">MKNKFLAVAFLSIFLLISHNVQAANFIDNQTVEKDKKWTIKFTGDVGFDDVSKQGITITDSNGALVNVGIVEGEDKKTIIVTAPEDGYIQGESYILNIGSKVHSAEGKALKKEYKIHFNIKKEVLEQQSCNGNLLNKSFVAKQGDWIYYRNLDDGSKLYKKNEAQEAEKIKLSDRSASNINVVGDWVYFIDFIDDFNTKICKVKTDGSDETIVCKANYDSGPYANDDKWDMTVVGDWIYYHDDYYAGDGKDSIYKIKTDGTCKQMVCDCFTDSMIVYGDWIYYRDALDCKIYKVTTDGKNKSKLNDDGSVQAFKIGGIIDGWIYYSYSSDVYKVRIDGSEKTKIFNIEHDNKECVSNINVSNGWMYYRIQCAVSPNNSDVDGKVFKVKLDGSCNTKLFDGGFDVIFMNVIDDVVFVTNETDVLRSDTGNTFKVFPPPKPWTRISPNNTVVIGLSQYSYFDYYKIYVGNTSEQGPFAEAVNSDWNLENKWKLDCSSISLPYFGPKMYIKLTGVKDGVESEEKIISVYK</sequence>
<protein>
    <recommendedName>
        <fullName evidence="2">Prolow-density lipoprotein receptor-related protein 1-like beta-propeller domain-containing protein</fullName>
    </recommendedName>
</protein>
<evidence type="ECO:0000256" key="1">
    <source>
        <dbReference type="SAM" id="SignalP"/>
    </source>
</evidence>
<feature type="signal peptide" evidence="1">
    <location>
        <begin position="1"/>
        <end position="23"/>
    </location>
</feature>
<dbReference type="PANTHER" id="PTHR32256:SF17">
    <property type="entry name" value="EGF-LIKE DOMAIN-CONTAINING PROTEIN"/>
    <property type="match status" value="1"/>
</dbReference>
<evidence type="ECO:0000313" key="4">
    <source>
        <dbReference type="Proteomes" id="UP000004198"/>
    </source>
</evidence>
<gene>
    <name evidence="3" type="ORF">CcarbDRAFT_4780</name>
</gene>
<comment type="caution">
    <text evidence="3">The sequence shown here is derived from an EMBL/GenBank/DDBJ whole genome shotgun (WGS) entry which is preliminary data.</text>
</comment>
<proteinExistence type="predicted"/>
<dbReference type="Proteomes" id="UP000004198">
    <property type="component" value="Unassembled WGS sequence"/>
</dbReference>
<dbReference type="SUPFAM" id="SSF69304">
    <property type="entry name" value="Tricorn protease N-terminal domain"/>
    <property type="match status" value="1"/>
</dbReference>
<dbReference type="InterPro" id="IPR032485">
    <property type="entry name" value="LRP1-like_beta_prop"/>
</dbReference>
<dbReference type="OrthoDB" id="1938904at2"/>
<dbReference type="RefSeq" id="WP_007063665.1">
    <property type="nucleotide sequence ID" value="NZ_ACVI01000131.1"/>
</dbReference>
<dbReference type="Pfam" id="PF16472">
    <property type="entry name" value="DUF5050"/>
    <property type="match status" value="1"/>
</dbReference>
<dbReference type="eggNOG" id="COG4886">
    <property type="taxonomic scope" value="Bacteria"/>
</dbReference>
<dbReference type="PANTHER" id="PTHR32256">
    <property type="match status" value="1"/>
</dbReference>
<dbReference type="STRING" id="536227.Ccar_05255"/>
<keyword evidence="4" id="KW-1185">Reference proteome</keyword>
<feature type="chain" id="PRO_5009951175" description="Prolow-density lipoprotein receptor-related protein 1-like beta-propeller domain-containing protein" evidence="1">
    <location>
        <begin position="24"/>
        <end position="527"/>
    </location>
</feature>
<evidence type="ECO:0000313" key="3">
    <source>
        <dbReference type="EMBL" id="EET84763.1"/>
    </source>
</evidence>
<reference evidence="3 4" key="1">
    <citation type="submission" date="2009-06" db="EMBL/GenBank/DDBJ databases">
        <title>The draft genome of Clostridium carboxidivorans P7.</title>
        <authorList>
            <consortium name="US DOE Joint Genome Institute (JGI-PGF)"/>
            <person name="Lucas S."/>
            <person name="Copeland A."/>
            <person name="Lapidus A."/>
            <person name="Glavina del Rio T."/>
            <person name="Tice H."/>
            <person name="Bruce D."/>
            <person name="Goodwin L."/>
            <person name="Pitluck S."/>
            <person name="Larimer F."/>
            <person name="Land M.L."/>
            <person name="Hauser L."/>
            <person name="Hemme C.L."/>
        </authorList>
    </citation>
    <scope>NUCLEOTIDE SEQUENCE [LARGE SCALE GENOMIC DNA]</scope>
    <source>
        <strain evidence="3 4">P7</strain>
    </source>
</reference>
<dbReference type="PATRIC" id="fig|536227.13.peg.1108"/>
<dbReference type="eggNOG" id="COG0823">
    <property type="taxonomic scope" value="Bacteria"/>
</dbReference>
<accession>C6Q163</accession>
<dbReference type="AlphaFoldDB" id="C6Q163"/>
<evidence type="ECO:0000259" key="2">
    <source>
        <dbReference type="Pfam" id="PF16472"/>
    </source>
</evidence>
<keyword evidence="1" id="KW-0732">Signal</keyword>
<dbReference type="KEGG" id="cck:Ccar_05255"/>